<dbReference type="STRING" id="77044.A0A1W2TFF0"/>
<evidence type="ECO:0000256" key="3">
    <source>
        <dbReference type="ARBA" id="ARBA00022605"/>
    </source>
</evidence>
<evidence type="ECO:0000256" key="7">
    <source>
        <dbReference type="ARBA" id="ARBA00023163"/>
    </source>
</evidence>
<keyword evidence="6" id="KW-0010">Activator</keyword>
<dbReference type="InterPro" id="IPR050946">
    <property type="entry name" value="AP-1_TF_bZIP"/>
</dbReference>
<evidence type="ECO:0000256" key="4">
    <source>
        <dbReference type="ARBA" id="ARBA00023015"/>
    </source>
</evidence>
<protein>
    <recommendedName>
        <fullName evidence="10">Cross-pathway control protein 1</fullName>
    </recommendedName>
</protein>
<dbReference type="PROSITE" id="PS00036">
    <property type="entry name" value="BZIP_BASIC"/>
    <property type="match status" value="1"/>
</dbReference>
<evidence type="ECO:0000256" key="6">
    <source>
        <dbReference type="ARBA" id="ARBA00023159"/>
    </source>
</evidence>
<evidence type="ECO:0000256" key="9">
    <source>
        <dbReference type="ARBA" id="ARBA00061302"/>
    </source>
</evidence>
<keyword evidence="3" id="KW-0028">Amino-acid biosynthesis</keyword>
<evidence type="ECO:0000313" key="15">
    <source>
        <dbReference type="Proteomes" id="UP000054516"/>
    </source>
</evidence>
<keyword evidence="15" id="KW-1185">Reference proteome</keyword>
<dbReference type="AlphaFoldDB" id="A0A1W2TFF0"/>
<keyword evidence="8" id="KW-0539">Nucleus</keyword>
<comment type="subcellular location">
    <subcellularLocation>
        <location evidence="1">Nucleus</location>
    </subcellularLocation>
</comment>
<feature type="region of interest" description="Disordered" evidence="12">
    <location>
        <begin position="119"/>
        <end position="188"/>
    </location>
</feature>
<dbReference type="CDD" id="cd12193">
    <property type="entry name" value="bZIP_GCN4"/>
    <property type="match status" value="1"/>
</dbReference>
<gene>
    <name evidence="14" type="ORF">SAMD00023353_2100960</name>
</gene>
<evidence type="ECO:0000256" key="12">
    <source>
        <dbReference type="SAM" id="MobiDB-lite"/>
    </source>
</evidence>
<dbReference type="GO" id="GO:0000978">
    <property type="term" value="F:RNA polymerase II cis-regulatory region sequence-specific DNA binding"/>
    <property type="evidence" value="ECO:0007669"/>
    <property type="project" value="TreeGrafter"/>
</dbReference>
<evidence type="ECO:0000256" key="5">
    <source>
        <dbReference type="ARBA" id="ARBA00023125"/>
    </source>
</evidence>
<keyword evidence="7" id="KW-0804">Transcription</keyword>
<keyword evidence="5" id="KW-0238">DNA-binding</keyword>
<feature type="coiled-coil region" evidence="11">
    <location>
        <begin position="196"/>
        <end position="230"/>
    </location>
</feature>
<keyword evidence="11" id="KW-0175">Coiled coil</keyword>
<dbReference type="GO" id="GO:0005667">
    <property type="term" value="C:transcription regulator complex"/>
    <property type="evidence" value="ECO:0007669"/>
    <property type="project" value="TreeGrafter"/>
</dbReference>
<comment type="similarity">
    <text evidence="9">Belongs to the bZIP family. GCN4 subfamily.</text>
</comment>
<dbReference type="InterPro" id="IPR046347">
    <property type="entry name" value="bZIP_sf"/>
</dbReference>
<accession>A0A1W2TFF0</accession>
<dbReference type="GO" id="GO:0001080">
    <property type="term" value="P:nitrogen catabolite activation of transcription from RNA polymerase II promoter"/>
    <property type="evidence" value="ECO:0007669"/>
    <property type="project" value="TreeGrafter"/>
</dbReference>
<dbReference type="GO" id="GO:0000981">
    <property type="term" value="F:DNA-binding transcription factor activity, RNA polymerase II-specific"/>
    <property type="evidence" value="ECO:0007669"/>
    <property type="project" value="TreeGrafter"/>
</dbReference>
<dbReference type="OMA" id="GPGHEEW"/>
<dbReference type="GO" id="GO:0008652">
    <property type="term" value="P:amino acid biosynthetic process"/>
    <property type="evidence" value="ECO:0007669"/>
    <property type="project" value="UniProtKB-KW"/>
</dbReference>
<keyword evidence="4" id="KW-0805">Transcription regulation</keyword>
<dbReference type="PANTHER" id="PTHR11462">
    <property type="entry name" value="JUN TRANSCRIPTION FACTOR-RELATED"/>
    <property type="match status" value="1"/>
</dbReference>
<evidence type="ECO:0000256" key="10">
    <source>
        <dbReference type="ARBA" id="ARBA00073680"/>
    </source>
</evidence>
<evidence type="ECO:0000256" key="11">
    <source>
        <dbReference type="SAM" id="Coils"/>
    </source>
</evidence>
<dbReference type="GO" id="GO:1903833">
    <property type="term" value="P:positive regulation of cellular response to amino acid starvation"/>
    <property type="evidence" value="ECO:0007669"/>
    <property type="project" value="TreeGrafter"/>
</dbReference>
<dbReference type="FunFam" id="3.30.160.60:FF:001491">
    <property type="entry name" value="Cross-pathway control protein A"/>
    <property type="match status" value="1"/>
</dbReference>
<dbReference type="Pfam" id="PF00170">
    <property type="entry name" value="bZIP_1"/>
    <property type="match status" value="1"/>
</dbReference>
<comment type="subunit">
    <text evidence="2">Binds DNA as a dimer.</text>
</comment>
<dbReference type="PROSITE" id="PS50217">
    <property type="entry name" value="BZIP"/>
    <property type="match status" value="1"/>
</dbReference>
<evidence type="ECO:0000256" key="8">
    <source>
        <dbReference type="ARBA" id="ARBA00023242"/>
    </source>
</evidence>
<evidence type="ECO:0000259" key="13">
    <source>
        <dbReference type="PROSITE" id="PS50217"/>
    </source>
</evidence>
<dbReference type="EMBL" id="DF977466">
    <property type="protein sequence ID" value="GAP86783.2"/>
    <property type="molecule type" value="Genomic_DNA"/>
</dbReference>
<feature type="domain" description="BZIP" evidence="13">
    <location>
        <begin position="191"/>
        <end position="225"/>
    </location>
</feature>
<dbReference type="SUPFAM" id="SSF57959">
    <property type="entry name" value="Leucine zipper domain"/>
    <property type="match status" value="1"/>
</dbReference>
<sequence>MRDWTKTKYTNALGDLGNFTAFGGGASTTFSSPAITGADLDGSSAPNSTHLGTVSPGELLLHDQYSAPNSTAFTNLTTPSTYGESPDFENYDVSPNFGHQDTGFSETWFPLFPRENTTTDQATVSIESPVEAPVELENNETDSLPRRKSIDSPSASHHGRHSSVAGVNARRRDKPLPPIVVDDPNDTVAMKRARNTLAARKSRQRKAQKLEELEEKIAELEKERDHWKRIAMSRPSGA</sequence>
<dbReference type="Proteomes" id="UP000054516">
    <property type="component" value="Unassembled WGS sequence"/>
</dbReference>
<proteinExistence type="inferred from homology"/>
<dbReference type="PANTHER" id="PTHR11462:SF35">
    <property type="entry name" value="TRANSCRIPTION FACTOR JRA"/>
    <property type="match status" value="1"/>
</dbReference>
<reference evidence="14" key="1">
    <citation type="submission" date="2016-03" db="EMBL/GenBank/DDBJ databases">
        <title>Draft genome sequence of Rosellinia necatrix.</title>
        <authorList>
            <person name="Kanematsu S."/>
        </authorList>
    </citation>
    <scope>NUCLEOTIDE SEQUENCE [LARGE SCALE GENOMIC DNA]</scope>
    <source>
        <strain evidence="14">W97</strain>
    </source>
</reference>
<name>A0A1W2TFF0_ROSNE</name>
<evidence type="ECO:0000256" key="1">
    <source>
        <dbReference type="ARBA" id="ARBA00004123"/>
    </source>
</evidence>
<evidence type="ECO:0000256" key="2">
    <source>
        <dbReference type="ARBA" id="ARBA00011195"/>
    </source>
</evidence>
<evidence type="ECO:0000313" key="14">
    <source>
        <dbReference type="EMBL" id="GAP86783.2"/>
    </source>
</evidence>
<dbReference type="InterPro" id="IPR004827">
    <property type="entry name" value="bZIP"/>
</dbReference>
<dbReference type="OrthoDB" id="5419235at2759"/>
<dbReference type="GO" id="GO:0005634">
    <property type="term" value="C:nucleus"/>
    <property type="evidence" value="ECO:0007669"/>
    <property type="project" value="UniProtKB-SubCell"/>
</dbReference>
<organism evidence="14">
    <name type="scientific">Rosellinia necatrix</name>
    <name type="common">White root-rot fungus</name>
    <dbReference type="NCBI Taxonomy" id="77044"/>
    <lineage>
        <taxon>Eukaryota</taxon>
        <taxon>Fungi</taxon>
        <taxon>Dikarya</taxon>
        <taxon>Ascomycota</taxon>
        <taxon>Pezizomycotina</taxon>
        <taxon>Sordariomycetes</taxon>
        <taxon>Xylariomycetidae</taxon>
        <taxon>Xylariales</taxon>
        <taxon>Xylariaceae</taxon>
        <taxon>Rosellinia</taxon>
    </lineage>
</organism>
<dbReference type="Gene3D" id="3.30.160.60">
    <property type="entry name" value="Classic Zinc Finger"/>
    <property type="match status" value="1"/>
</dbReference>